<keyword evidence="3" id="KW-1185">Reference proteome</keyword>
<sequence length="92" mass="9833">MRRFGGANATAGAGNNLPEPGSERSKNKKPYESTTRREARRFLFSSGSGSGTGLSVISNLFPKHRTVTSSLHSNPASSNHLPRSLISGIITY</sequence>
<organism evidence="2 3">
    <name type="scientific">Dyadobacter chenhuakuii</name>
    <dbReference type="NCBI Taxonomy" id="2909339"/>
    <lineage>
        <taxon>Bacteria</taxon>
        <taxon>Pseudomonadati</taxon>
        <taxon>Bacteroidota</taxon>
        <taxon>Cytophagia</taxon>
        <taxon>Cytophagales</taxon>
        <taxon>Spirosomataceae</taxon>
        <taxon>Dyadobacter</taxon>
    </lineage>
</organism>
<feature type="compositionally biased region" description="Low complexity" evidence="1">
    <location>
        <begin position="1"/>
        <end position="16"/>
    </location>
</feature>
<dbReference type="EMBL" id="CP098805">
    <property type="protein sequence ID" value="USJ32223.1"/>
    <property type="molecule type" value="Genomic_DNA"/>
</dbReference>
<protein>
    <submittedName>
        <fullName evidence="2">Uncharacterized protein</fullName>
    </submittedName>
</protein>
<name>A0ABY4XQ53_9BACT</name>
<evidence type="ECO:0000313" key="3">
    <source>
        <dbReference type="Proteomes" id="UP001055420"/>
    </source>
</evidence>
<accession>A0ABY4XQ53</accession>
<reference evidence="2" key="1">
    <citation type="submission" date="2022-06" db="EMBL/GenBank/DDBJ databases">
        <title>Novel species in genus Dyadobacter.</title>
        <authorList>
            <person name="Ma C."/>
        </authorList>
    </citation>
    <scope>NUCLEOTIDE SEQUENCE</scope>
    <source>
        <strain evidence="2">CY22</strain>
    </source>
</reference>
<feature type="compositionally biased region" description="Basic and acidic residues" evidence="1">
    <location>
        <begin position="21"/>
        <end position="41"/>
    </location>
</feature>
<gene>
    <name evidence="2" type="ORF">NFI80_05655</name>
</gene>
<feature type="region of interest" description="Disordered" evidence="1">
    <location>
        <begin position="1"/>
        <end position="56"/>
    </location>
</feature>
<evidence type="ECO:0000256" key="1">
    <source>
        <dbReference type="SAM" id="MobiDB-lite"/>
    </source>
</evidence>
<proteinExistence type="predicted"/>
<dbReference type="Proteomes" id="UP001055420">
    <property type="component" value="Chromosome"/>
</dbReference>
<evidence type="ECO:0000313" key="2">
    <source>
        <dbReference type="EMBL" id="USJ32223.1"/>
    </source>
</evidence>